<dbReference type="Proteomes" id="UP001327093">
    <property type="component" value="Unassembled WGS sequence"/>
</dbReference>
<keyword evidence="1" id="KW-1133">Transmembrane helix</keyword>
<evidence type="ECO:0008006" key="4">
    <source>
        <dbReference type="Google" id="ProtNLM"/>
    </source>
</evidence>
<evidence type="ECO:0000313" key="3">
    <source>
        <dbReference type="Proteomes" id="UP001327093"/>
    </source>
</evidence>
<evidence type="ECO:0000313" key="2">
    <source>
        <dbReference type="EMBL" id="MEB3372293.1"/>
    </source>
</evidence>
<accession>A0ABU6AL58</accession>
<organism evidence="2 3">
    <name type="scientific">Saccharopolyspora mangrovi</name>
    <dbReference type="NCBI Taxonomy" id="3082379"/>
    <lineage>
        <taxon>Bacteria</taxon>
        <taxon>Bacillati</taxon>
        <taxon>Actinomycetota</taxon>
        <taxon>Actinomycetes</taxon>
        <taxon>Pseudonocardiales</taxon>
        <taxon>Pseudonocardiaceae</taxon>
        <taxon>Saccharopolyspora</taxon>
    </lineage>
</organism>
<dbReference type="EMBL" id="JAWLNX010000041">
    <property type="protein sequence ID" value="MEB3372293.1"/>
    <property type="molecule type" value="Genomic_DNA"/>
</dbReference>
<keyword evidence="3" id="KW-1185">Reference proteome</keyword>
<proteinExistence type="predicted"/>
<sequence length="399" mass="45086">MSIIRNIPKLVREWNPHIDPDFDDYVGGTRRGGARERLVPNFKLFHITSVALLAIFLISLFTLRSISGIVPPMLLIGATEAAIFGSQWFISTYRTSLTRAQFVTPGDWVTCNPAEDSQHRDSQIPFAHLSQVTKRYVHHSKYGDQFYLALRNGKQLSLAESDSVVTFRLHDPFRRARKLSAPGKTWDQVEGSVTYVVSWLWDRRLERKSELRQDELRKAFEFLSDREFREVMSACLSAGLIRYRGFRGDHVELTDAGIVYVAQEHREQGIELIDNDSLEKEPVNLTINGPFLHGTNYGNFAMNNGGVNNMTVTNERDDQAQLIAKLVDILKNSERVDEISKSERDELNDSVSVLSDVKNSNEASKPAARQALRASLRIAKDIVIGASGNAFYESLKALL</sequence>
<gene>
    <name evidence="2" type="ORF">R4I43_33320</name>
</gene>
<comment type="caution">
    <text evidence="2">The sequence shown here is derived from an EMBL/GenBank/DDBJ whole genome shotgun (WGS) entry which is preliminary data.</text>
</comment>
<keyword evidence="1" id="KW-0812">Transmembrane</keyword>
<dbReference type="RefSeq" id="WP_324269712.1">
    <property type="nucleotide sequence ID" value="NZ_JAWLNX010000041.1"/>
</dbReference>
<keyword evidence="1" id="KW-0472">Membrane</keyword>
<evidence type="ECO:0000256" key="1">
    <source>
        <dbReference type="SAM" id="Phobius"/>
    </source>
</evidence>
<reference evidence="2 3" key="1">
    <citation type="submission" date="2023-10" db="EMBL/GenBank/DDBJ databases">
        <title>Saccharopolyspora sp. nov., isolated from mangrove soil.</title>
        <authorList>
            <person name="Lu Y."/>
            <person name="Liu W."/>
        </authorList>
    </citation>
    <scope>NUCLEOTIDE SEQUENCE [LARGE SCALE GENOMIC DNA]</scope>
    <source>
        <strain evidence="2 3">S2-29</strain>
    </source>
</reference>
<protein>
    <recommendedName>
        <fullName evidence="4">DUF3137 domain-containing protein</fullName>
    </recommendedName>
</protein>
<name>A0ABU6AL58_9PSEU</name>
<feature type="transmembrane region" description="Helical" evidence="1">
    <location>
        <begin position="44"/>
        <end position="63"/>
    </location>
</feature>